<organism evidence="1 2">
    <name type="scientific">Gossypium hirsutum</name>
    <name type="common">Upland cotton</name>
    <name type="synonym">Gossypium mexicanum</name>
    <dbReference type="NCBI Taxonomy" id="3635"/>
    <lineage>
        <taxon>Eukaryota</taxon>
        <taxon>Viridiplantae</taxon>
        <taxon>Streptophyta</taxon>
        <taxon>Embryophyta</taxon>
        <taxon>Tracheophyta</taxon>
        <taxon>Spermatophyta</taxon>
        <taxon>Magnoliopsida</taxon>
        <taxon>eudicotyledons</taxon>
        <taxon>Gunneridae</taxon>
        <taxon>Pentapetalae</taxon>
        <taxon>rosids</taxon>
        <taxon>malvids</taxon>
        <taxon>Malvales</taxon>
        <taxon>Malvaceae</taxon>
        <taxon>Malvoideae</taxon>
        <taxon>Gossypium</taxon>
    </lineage>
</organism>
<keyword evidence="1" id="KW-1185">Reference proteome</keyword>
<dbReference type="Proteomes" id="UP000818029">
    <property type="component" value="Chromosome A12"/>
</dbReference>
<dbReference type="RefSeq" id="XP_040940062.1">
    <property type="nucleotide sequence ID" value="XM_041084128.1"/>
</dbReference>
<evidence type="ECO:0000313" key="1">
    <source>
        <dbReference type="Proteomes" id="UP000818029"/>
    </source>
</evidence>
<proteinExistence type="predicted"/>
<name>A0ABM2ZBM1_GOSHI</name>
<reference evidence="2" key="2">
    <citation type="submission" date="2025-08" db="UniProtKB">
        <authorList>
            <consortium name="RefSeq"/>
        </authorList>
    </citation>
    <scope>IDENTIFICATION</scope>
</reference>
<sequence>MENIQRYWGYSHGIDIGANGSKGELSLGWTTNMKVTLRSFSNHHVDVEVYEESSDIKWRLTGFYGHPEGRHQLSLEFSSETGVEDTLDLLVSEEPKDDTLLELTDIRLQLNLEADKEERYWKQHARINWLKYRDHNSKFFHGSTTAKRKFNLIKGLMNDIGEWVEDEKGIEATISGYFKNVFTTSDKDNSTVIFENVRMSITNDMNEKLLQVFTMEEIRVAVKDMVPLKAFGLDGFPTLSQIRMFE</sequence>
<gene>
    <name evidence="2" type="primary">LOC121211372</name>
</gene>
<dbReference type="GeneID" id="121211372"/>
<protein>
    <submittedName>
        <fullName evidence="2">Uncharacterized protein</fullName>
    </submittedName>
</protein>
<accession>A0ABM2ZBM1</accession>
<reference evidence="1" key="1">
    <citation type="journal article" date="2020" name="Nat. Genet.">
        <title>Genomic diversifications of five Gossypium allopolyploid species and their impact on cotton improvement.</title>
        <authorList>
            <person name="Chen Z.J."/>
            <person name="Sreedasyam A."/>
            <person name="Ando A."/>
            <person name="Song Q."/>
            <person name="De Santiago L.M."/>
            <person name="Hulse-Kemp A.M."/>
            <person name="Ding M."/>
            <person name="Ye W."/>
            <person name="Kirkbride R.C."/>
            <person name="Jenkins J."/>
            <person name="Plott C."/>
            <person name="Lovell J."/>
            <person name="Lin Y.M."/>
            <person name="Vaughn R."/>
            <person name="Liu B."/>
            <person name="Simpson S."/>
            <person name="Scheffler B.E."/>
            <person name="Wen L."/>
            <person name="Saski C.A."/>
            <person name="Grover C.E."/>
            <person name="Hu G."/>
            <person name="Conover J.L."/>
            <person name="Carlson J.W."/>
            <person name="Shu S."/>
            <person name="Boston L.B."/>
            <person name="Williams M."/>
            <person name="Peterson D.G."/>
            <person name="McGee K."/>
            <person name="Jones D.C."/>
            <person name="Wendel J.F."/>
            <person name="Stelly D.M."/>
            <person name="Grimwood J."/>
            <person name="Schmutz J."/>
        </authorList>
    </citation>
    <scope>NUCLEOTIDE SEQUENCE [LARGE SCALE GENOMIC DNA]</scope>
    <source>
        <strain evidence="1">cv. TM-1</strain>
    </source>
</reference>
<evidence type="ECO:0000313" key="2">
    <source>
        <dbReference type="RefSeq" id="XP_040940062.1"/>
    </source>
</evidence>